<keyword evidence="5" id="KW-1185">Reference proteome</keyword>
<gene>
    <name evidence="4" type="ORF">CTEN210_18639</name>
</gene>
<feature type="coiled-coil region" evidence="1">
    <location>
        <begin position="90"/>
        <end position="146"/>
    </location>
</feature>
<dbReference type="EMBL" id="BLLK01000079">
    <property type="protein sequence ID" value="GFH62163.1"/>
    <property type="molecule type" value="Genomic_DNA"/>
</dbReference>
<organism evidence="4 5">
    <name type="scientific">Chaetoceros tenuissimus</name>
    <dbReference type="NCBI Taxonomy" id="426638"/>
    <lineage>
        <taxon>Eukaryota</taxon>
        <taxon>Sar</taxon>
        <taxon>Stramenopiles</taxon>
        <taxon>Ochrophyta</taxon>
        <taxon>Bacillariophyta</taxon>
        <taxon>Coscinodiscophyceae</taxon>
        <taxon>Chaetocerotophycidae</taxon>
        <taxon>Chaetocerotales</taxon>
        <taxon>Chaetocerotaceae</taxon>
        <taxon>Chaetoceros</taxon>
    </lineage>
</organism>
<feature type="region of interest" description="Disordered" evidence="2">
    <location>
        <begin position="26"/>
        <end position="65"/>
    </location>
</feature>
<evidence type="ECO:0000313" key="4">
    <source>
        <dbReference type="EMBL" id="GFH62163.1"/>
    </source>
</evidence>
<evidence type="ECO:0000256" key="2">
    <source>
        <dbReference type="SAM" id="MobiDB-lite"/>
    </source>
</evidence>
<feature type="domain" description="FAM50A/XAP5 C-terminal" evidence="3">
    <location>
        <begin position="226"/>
        <end position="365"/>
    </location>
</feature>
<evidence type="ECO:0000259" key="3">
    <source>
        <dbReference type="Pfam" id="PF04921"/>
    </source>
</evidence>
<dbReference type="Proteomes" id="UP001054902">
    <property type="component" value="Unassembled WGS sequence"/>
</dbReference>
<dbReference type="AlphaFoldDB" id="A0AAD3HGH6"/>
<comment type="caution">
    <text evidence="4">The sequence shown here is derived from an EMBL/GenBank/DDBJ whole genome shotgun (WGS) entry which is preliminary data.</text>
</comment>
<dbReference type="GO" id="GO:0006325">
    <property type="term" value="P:chromatin organization"/>
    <property type="evidence" value="ECO:0007669"/>
    <property type="project" value="TreeGrafter"/>
</dbReference>
<keyword evidence="1" id="KW-0175">Coiled coil</keyword>
<feature type="compositionally biased region" description="Basic and acidic residues" evidence="2">
    <location>
        <begin position="41"/>
        <end position="64"/>
    </location>
</feature>
<dbReference type="GO" id="GO:0005634">
    <property type="term" value="C:nucleus"/>
    <property type="evidence" value="ECO:0007669"/>
    <property type="project" value="InterPro"/>
</dbReference>
<dbReference type="PANTHER" id="PTHR12722">
    <property type="entry name" value="XAP-5 PROTEIN-RELATED"/>
    <property type="match status" value="1"/>
</dbReference>
<protein>
    <recommendedName>
        <fullName evidence="3">FAM50A/XAP5 C-terminal domain-containing protein</fullName>
    </recommendedName>
</protein>
<dbReference type="PANTHER" id="PTHR12722:SF0">
    <property type="entry name" value="PROTEIN FAM50A"/>
    <property type="match status" value="1"/>
</dbReference>
<feature type="region of interest" description="Disordered" evidence="2">
    <location>
        <begin position="166"/>
        <end position="191"/>
    </location>
</feature>
<dbReference type="Pfam" id="PF04921">
    <property type="entry name" value="XAP5"/>
    <property type="match status" value="1"/>
</dbReference>
<reference evidence="4 5" key="1">
    <citation type="journal article" date="2021" name="Sci. Rep.">
        <title>The genome of the diatom Chaetoceros tenuissimus carries an ancient integrated fragment of an extant virus.</title>
        <authorList>
            <person name="Hongo Y."/>
            <person name="Kimura K."/>
            <person name="Takaki Y."/>
            <person name="Yoshida Y."/>
            <person name="Baba S."/>
            <person name="Kobayashi G."/>
            <person name="Nagasaki K."/>
            <person name="Hano T."/>
            <person name="Tomaru Y."/>
        </authorList>
    </citation>
    <scope>NUCLEOTIDE SEQUENCE [LARGE SCALE GENOMIC DNA]</scope>
    <source>
        <strain evidence="4 5">NIES-3715</strain>
    </source>
</reference>
<evidence type="ECO:0000256" key="1">
    <source>
        <dbReference type="SAM" id="Coils"/>
    </source>
</evidence>
<accession>A0AAD3HGH6</accession>
<dbReference type="InterPro" id="IPR048337">
    <property type="entry name" value="FAM50A/XAP5_C"/>
</dbReference>
<dbReference type="InterPro" id="IPR007005">
    <property type="entry name" value="XAP5"/>
</dbReference>
<evidence type="ECO:0000313" key="5">
    <source>
        <dbReference type="Proteomes" id="UP001054902"/>
    </source>
</evidence>
<proteinExistence type="predicted"/>
<sequence length="375" mass="43193">MGDFGAKFNLPSTGIDTVEGNVAGSRAAALSKQRQAQQQEFEEKRKKIKDDAQRGRKSMNDKFDSNAALSYEEQVFRSKTVGLVTAEQFKKAQEESAELAKKRKQGLLNEDGTAVDEVGMTEEEKARAEKKRKKELKLKKKKKKKMLNTLSFADADDADDFVSDLKDDDMDKSKTNDSTKTEIKKDPNIDTSFLPDKMREDKLAAERRRLKNEWIENQNKIKKELLEITYSYWDGSGHRRNLMVQKGDSISQFLDKVRRDLGKEFREMANASSDALLYVKEDLIIPHDITFYDLIVTKARGKSGPLFNFDVHDDVRVGPLDRRVEKDESHPGKVVERQWYEKNKHIFPASRWEVFDPAKEYGRYTIHGGKVNKKK</sequence>
<feature type="compositionally biased region" description="Basic and acidic residues" evidence="2">
    <location>
        <begin position="166"/>
        <end position="188"/>
    </location>
</feature>
<name>A0AAD3HGH6_9STRA</name>